<dbReference type="InterPro" id="IPR002716">
    <property type="entry name" value="PIN_dom"/>
</dbReference>
<proteinExistence type="predicted"/>
<gene>
    <name evidence="2" type="ORF">HF568_03925</name>
</gene>
<evidence type="ECO:0000259" key="1">
    <source>
        <dbReference type="Pfam" id="PF13470"/>
    </source>
</evidence>
<dbReference type="NCBIfam" id="TIGR00305">
    <property type="entry name" value="putative toxin-antitoxin system toxin component, PIN family"/>
    <property type="match status" value="1"/>
</dbReference>
<dbReference type="InterPro" id="IPR029060">
    <property type="entry name" value="PIN-like_dom_sf"/>
</dbReference>
<dbReference type="RefSeq" id="WP_126605547.1">
    <property type="nucleotide sequence ID" value="NZ_AP018795.1"/>
</dbReference>
<dbReference type="EMBL" id="JABBHS010000116">
    <property type="protein sequence ID" value="MBU2722394.1"/>
    <property type="molecule type" value="Genomic_DNA"/>
</dbReference>
<accession>A0A8X8KBD0</accession>
<dbReference type="Proteomes" id="UP000887300">
    <property type="component" value="Unassembled WGS sequence"/>
</dbReference>
<reference evidence="2" key="1">
    <citation type="journal article" date="2021" name="ISME J.">
        <title>Genomic evolution of the class Acidithiobacillia: deep-branching Proteobacteria living in extreme acidic conditions.</title>
        <authorList>
            <person name="Moya-Beltran A."/>
            <person name="Beard S."/>
            <person name="Rojas-Villalobos C."/>
            <person name="Issotta F."/>
            <person name="Gallardo Y."/>
            <person name="Ulloa R."/>
            <person name="Giaveno A."/>
            <person name="Degli Esposti M."/>
            <person name="Johnson D.B."/>
            <person name="Quatrini R."/>
        </authorList>
    </citation>
    <scope>NUCLEOTIDE SEQUENCE</scope>
    <source>
        <strain evidence="2">DSM 583</strain>
    </source>
</reference>
<feature type="domain" description="PIN" evidence="1">
    <location>
        <begin position="6"/>
        <end position="118"/>
    </location>
</feature>
<evidence type="ECO:0000313" key="3">
    <source>
        <dbReference type="Proteomes" id="UP000887300"/>
    </source>
</evidence>
<dbReference type="AlphaFoldDB" id="A0A8X8KBD0"/>
<dbReference type="Pfam" id="PF13470">
    <property type="entry name" value="PIN_3"/>
    <property type="match status" value="1"/>
</dbReference>
<dbReference type="SUPFAM" id="SSF88723">
    <property type="entry name" value="PIN domain-like"/>
    <property type="match status" value="1"/>
</dbReference>
<dbReference type="PANTHER" id="PTHR34610">
    <property type="entry name" value="SSL7007 PROTEIN"/>
    <property type="match status" value="1"/>
</dbReference>
<dbReference type="InterPro" id="IPR002850">
    <property type="entry name" value="PIN_toxin-like"/>
</dbReference>
<organism evidence="2 3">
    <name type="scientific">Acidithiobacillus ferridurans</name>
    <dbReference type="NCBI Taxonomy" id="1232575"/>
    <lineage>
        <taxon>Bacteria</taxon>
        <taxon>Pseudomonadati</taxon>
        <taxon>Pseudomonadota</taxon>
        <taxon>Acidithiobacillia</taxon>
        <taxon>Acidithiobacillales</taxon>
        <taxon>Acidithiobacillaceae</taxon>
        <taxon>Acidithiobacillus</taxon>
    </lineage>
</organism>
<comment type="caution">
    <text evidence="2">The sequence shown here is derived from an EMBL/GenBank/DDBJ whole genome shotgun (WGS) entry which is preliminary data.</text>
</comment>
<name>A0A8X8KBD0_ACIFI</name>
<protein>
    <submittedName>
        <fullName evidence="2">Putative toxin-antitoxin system toxin component, PIN family</fullName>
    </submittedName>
</protein>
<evidence type="ECO:0000313" key="2">
    <source>
        <dbReference type="EMBL" id="MBU2722394.1"/>
    </source>
</evidence>
<dbReference type="PANTHER" id="PTHR34610:SF3">
    <property type="entry name" value="SSL7007 PROTEIN"/>
    <property type="match status" value="1"/>
</dbReference>
<sequence>MSRPQRIVIDTSTLVGAMLHPDSVPRRAFLTAVRIGELCVTEATLQEVQEVLQRPKFDRFIPLQDRLDFLTLVSGHVSMWEIHVSSEQAATGVCRDEKDTKFLSLALSCRADVLISSDGDLLVLHPWQGVPILTPSAFLEKVNS</sequence>